<gene>
    <name evidence="2" type="ORF">K0M31_019533</name>
</gene>
<dbReference type="EMBL" id="JAHYIQ010000008">
    <property type="protein sequence ID" value="KAK1129824.1"/>
    <property type="molecule type" value="Genomic_DNA"/>
</dbReference>
<accession>A0AA40KR70</accession>
<feature type="region of interest" description="Disordered" evidence="1">
    <location>
        <begin position="1"/>
        <end position="86"/>
    </location>
</feature>
<proteinExistence type="predicted"/>
<organism evidence="2 3">
    <name type="scientific">Melipona bicolor</name>
    <dbReference type="NCBI Taxonomy" id="60889"/>
    <lineage>
        <taxon>Eukaryota</taxon>
        <taxon>Metazoa</taxon>
        <taxon>Ecdysozoa</taxon>
        <taxon>Arthropoda</taxon>
        <taxon>Hexapoda</taxon>
        <taxon>Insecta</taxon>
        <taxon>Pterygota</taxon>
        <taxon>Neoptera</taxon>
        <taxon>Endopterygota</taxon>
        <taxon>Hymenoptera</taxon>
        <taxon>Apocrita</taxon>
        <taxon>Aculeata</taxon>
        <taxon>Apoidea</taxon>
        <taxon>Anthophila</taxon>
        <taxon>Apidae</taxon>
        <taxon>Melipona</taxon>
    </lineage>
</organism>
<comment type="caution">
    <text evidence="2">The sequence shown here is derived from an EMBL/GenBank/DDBJ whole genome shotgun (WGS) entry which is preliminary data.</text>
</comment>
<feature type="compositionally biased region" description="Basic and acidic residues" evidence="1">
    <location>
        <begin position="23"/>
        <end position="34"/>
    </location>
</feature>
<feature type="compositionally biased region" description="Polar residues" evidence="1">
    <location>
        <begin position="60"/>
        <end position="86"/>
    </location>
</feature>
<evidence type="ECO:0000256" key="1">
    <source>
        <dbReference type="SAM" id="MobiDB-lite"/>
    </source>
</evidence>
<dbReference type="Proteomes" id="UP001177670">
    <property type="component" value="Unassembled WGS sequence"/>
</dbReference>
<evidence type="ECO:0000313" key="3">
    <source>
        <dbReference type="Proteomes" id="UP001177670"/>
    </source>
</evidence>
<reference evidence="2" key="1">
    <citation type="submission" date="2021-10" db="EMBL/GenBank/DDBJ databases">
        <title>Melipona bicolor Genome sequencing and assembly.</title>
        <authorList>
            <person name="Araujo N.S."/>
            <person name="Arias M.C."/>
        </authorList>
    </citation>
    <scope>NUCLEOTIDE SEQUENCE</scope>
    <source>
        <strain evidence="2">USP_2M_L1-L4_2017</strain>
        <tissue evidence="2">Whole body</tissue>
    </source>
</reference>
<dbReference type="AlphaFoldDB" id="A0AA40KR70"/>
<name>A0AA40KR70_9HYME</name>
<sequence length="86" mass="9701">MTEKAWQNPYQTTPESSLPPSRRLSDGRIGELNRPRWGSVWGQETARGDPPPPSWLSRLGHSSQVRSSEMLPNSISTTDIFQTHNI</sequence>
<keyword evidence="3" id="KW-1185">Reference proteome</keyword>
<evidence type="ECO:0000313" key="2">
    <source>
        <dbReference type="EMBL" id="KAK1129824.1"/>
    </source>
</evidence>
<protein>
    <submittedName>
        <fullName evidence="2">Uncharacterized protein</fullName>
    </submittedName>
</protein>